<dbReference type="InterPro" id="IPR006501">
    <property type="entry name" value="Pectinesterase_inhib_dom"/>
</dbReference>
<sequence length="180" mass="19108">MAMYHNSFSQVLFATMILILASNGKAKATLDSSFCAQTNAGEERVLCNTLVNGATTWNAALSNVIDGALKQVKPIKPIIDDLGKNLPSSLRQVSKDSIVETCKESYESVVDEFNGALGNIKTGDKFGSINTQLSAALSSLTECVDALGEFGVDAGELKKFQSILEKYASLSLAVSSTKTT</sequence>
<dbReference type="AlphaFoldDB" id="A0ABD2YVG5"/>
<comment type="caution">
    <text evidence="3">The sequence shown here is derived from an EMBL/GenBank/DDBJ whole genome shotgun (WGS) entry which is preliminary data.</text>
</comment>
<keyword evidence="1" id="KW-0732">Signal</keyword>
<dbReference type="InterPro" id="IPR035513">
    <property type="entry name" value="Invertase/methylesterase_inhib"/>
</dbReference>
<protein>
    <recommendedName>
        <fullName evidence="2">Pectinesterase inhibitor domain-containing protein</fullName>
    </recommendedName>
</protein>
<evidence type="ECO:0000313" key="4">
    <source>
        <dbReference type="Proteomes" id="UP001630127"/>
    </source>
</evidence>
<gene>
    <name evidence="3" type="ORF">ACH5RR_030720</name>
</gene>
<dbReference type="SUPFAM" id="SSF101148">
    <property type="entry name" value="Plant invertase/pectin methylesterase inhibitor"/>
    <property type="match status" value="1"/>
</dbReference>
<evidence type="ECO:0000259" key="2">
    <source>
        <dbReference type="SMART" id="SM00856"/>
    </source>
</evidence>
<feature type="chain" id="PRO_5044846179" description="Pectinesterase inhibitor domain-containing protein" evidence="1">
    <location>
        <begin position="27"/>
        <end position="180"/>
    </location>
</feature>
<keyword evidence="4" id="KW-1185">Reference proteome</keyword>
<reference evidence="3 4" key="1">
    <citation type="submission" date="2024-11" db="EMBL/GenBank/DDBJ databases">
        <title>A near-complete genome assembly of Cinchona calisaya.</title>
        <authorList>
            <person name="Lian D.C."/>
            <person name="Zhao X.W."/>
            <person name="Wei L."/>
        </authorList>
    </citation>
    <scope>NUCLEOTIDE SEQUENCE [LARGE SCALE GENOMIC DNA]</scope>
    <source>
        <tissue evidence="3">Nenye</tissue>
    </source>
</reference>
<feature type="signal peptide" evidence="1">
    <location>
        <begin position="1"/>
        <end position="26"/>
    </location>
</feature>
<organism evidence="3 4">
    <name type="scientific">Cinchona calisaya</name>
    <dbReference type="NCBI Taxonomy" id="153742"/>
    <lineage>
        <taxon>Eukaryota</taxon>
        <taxon>Viridiplantae</taxon>
        <taxon>Streptophyta</taxon>
        <taxon>Embryophyta</taxon>
        <taxon>Tracheophyta</taxon>
        <taxon>Spermatophyta</taxon>
        <taxon>Magnoliopsida</taxon>
        <taxon>eudicotyledons</taxon>
        <taxon>Gunneridae</taxon>
        <taxon>Pentapetalae</taxon>
        <taxon>asterids</taxon>
        <taxon>lamiids</taxon>
        <taxon>Gentianales</taxon>
        <taxon>Rubiaceae</taxon>
        <taxon>Cinchonoideae</taxon>
        <taxon>Cinchoneae</taxon>
        <taxon>Cinchona</taxon>
    </lineage>
</organism>
<name>A0ABD2YVG5_9GENT</name>
<proteinExistence type="predicted"/>
<evidence type="ECO:0000313" key="3">
    <source>
        <dbReference type="EMBL" id="KAL3511319.1"/>
    </source>
</evidence>
<dbReference type="Gene3D" id="1.20.140.40">
    <property type="entry name" value="Invertase/pectin methylesterase inhibitor family protein"/>
    <property type="match status" value="1"/>
</dbReference>
<dbReference type="Pfam" id="PF04043">
    <property type="entry name" value="PMEI"/>
    <property type="match status" value="1"/>
</dbReference>
<evidence type="ECO:0000256" key="1">
    <source>
        <dbReference type="SAM" id="SignalP"/>
    </source>
</evidence>
<dbReference type="Proteomes" id="UP001630127">
    <property type="component" value="Unassembled WGS sequence"/>
</dbReference>
<feature type="domain" description="Pectinesterase inhibitor" evidence="2">
    <location>
        <begin position="25"/>
        <end position="174"/>
    </location>
</feature>
<accession>A0ABD2YVG5</accession>
<dbReference type="SMART" id="SM00856">
    <property type="entry name" value="PMEI"/>
    <property type="match status" value="1"/>
</dbReference>
<dbReference type="EMBL" id="JBJUIK010000012">
    <property type="protein sequence ID" value="KAL3511319.1"/>
    <property type="molecule type" value="Genomic_DNA"/>
</dbReference>
<dbReference type="CDD" id="cd15800">
    <property type="entry name" value="PMEI-like_2"/>
    <property type="match status" value="1"/>
</dbReference>